<reference evidence="2" key="1">
    <citation type="journal article" date="2012" name="MBio">
        <title>Comparative genome analysis of Trichophyton rubrum and related dermatophytes reveals candidate genes involved in infection.</title>
        <authorList>
            <person name="Martinez D.A."/>
            <person name="Oliver B.G."/>
            <person name="Graeser Y."/>
            <person name="Goldberg J.M."/>
            <person name="Li W."/>
            <person name="Martinez-Rossi N.M."/>
            <person name="Monod M."/>
            <person name="Shelest E."/>
            <person name="Barton R.C."/>
            <person name="Birch E."/>
            <person name="Brakhage A.A."/>
            <person name="Chen Z."/>
            <person name="Gurr S.J."/>
            <person name="Heiman D."/>
            <person name="Heitman J."/>
            <person name="Kosti I."/>
            <person name="Rossi A."/>
            <person name="Saif S."/>
            <person name="Samalova M."/>
            <person name="Saunders C.W."/>
            <person name="Shea T."/>
            <person name="Summerbell R.C."/>
            <person name="Xu J."/>
            <person name="Young S."/>
            <person name="Zeng Q."/>
            <person name="Birren B.W."/>
            <person name="Cuomo C.A."/>
            <person name="White T.C."/>
        </authorList>
    </citation>
    <scope>NUCLEOTIDE SEQUENCE [LARGE SCALE GENOMIC DNA]</scope>
    <source>
        <strain evidence="2">CBS 112818</strain>
    </source>
</reference>
<accession>F2RVN3</accession>
<name>F2RVN3_TRIT1</name>
<protein>
    <submittedName>
        <fullName evidence="1">Uncharacterized protein</fullName>
    </submittedName>
</protein>
<dbReference type="HOGENOM" id="CLU_2016874_0_0_1"/>
<evidence type="ECO:0000313" key="1">
    <source>
        <dbReference type="EMBL" id="EGD95382.1"/>
    </source>
</evidence>
<organism evidence="1 2">
    <name type="scientific">Trichophyton tonsurans (strain CBS 112818)</name>
    <name type="common">Scalp ringworm fungus</name>
    <dbReference type="NCBI Taxonomy" id="647933"/>
    <lineage>
        <taxon>Eukaryota</taxon>
        <taxon>Fungi</taxon>
        <taxon>Dikarya</taxon>
        <taxon>Ascomycota</taxon>
        <taxon>Pezizomycotina</taxon>
        <taxon>Eurotiomycetes</taxon>
        <taxon>Eurotiomycetidae</taxon>
        <taxon>Onygenales</taxon>
        <taxon>Arthrodermataceae</taxon>
        <taxon>Trichophyton</taxon>
    </lineage>
</organism>
<evidence type="ECO:0000313" key="2">
    <source>
        <dbReference type="Proteomes" id="UP000009172"/>
    </source>
</evidence>
<keyword evidence="2" id="KW-1185">Reference proteome</keyword>
<dbReference type="AlphaFoldDB" id="F2RVN3"/>
<gene>
    <name evidence="1" type="ORF">TESG_08378</name>
</gene>
<dbReference type="Proteomes" id="UP000009172">
    <property type="component" value="Unassembled WGS sequence"/>
</dbReference>
<dbReference type="EMBL" id="GG698487">
    <property type="protein sequence ID" value="EGD95382.1"/>
    <property type="molecule type" value="Genomic_DNA"/>
</dbReference>
<sequence>MKAPISAHYTLHIYLYIHKIKKKGKEKKKIQPQKRGRSPAAAAIQIRNYSEAKATLSCLPKDTPAFEYESASQMEAAARSVDDGGGGYCAFHDAESFILLDTRQKGTKKRRFFPTSRILIAKR</sequence>
<proteinExistence type="predicted"/>